<dbReference type="SMART" id="SM00248">
    <property type="entry name" value="ANK"/>
    <property type="match status" value="4"/>
</dbReference>
<evidence type="ECO:0000313" key="8">
    <source>
        <dbReference type="Proteomes" id="UP000472272"/>
    </source>
</evidence>
<accession>A0A670HUG3</accession>
<reference evidence="7" key="3">
    <citation type="submission" date="2025-09" db="UniProtKB">
        <authorList>
            <consortium name="Ensembl"/>
        </authorList>
    </citation>
    <scope>IDENTIFICATION</scope>
</reference>
<keyword evidence="3 4" id="KW-0040">ANK repeat</keyword>
<keyword evidence="2" id="KW-0677">Repeat</keyword>
<dbReference type="PRINTS" id="PR01415">
    <property type="entry name" value="ANKYRIN"/>
</dbReference>
<feature type="repeat" description="ANK" evidence="4">
    <location>
        <begin position="102"/>
        <end position="134"/>
    </location>
</feature>
<reference evidence="7" key="2">
    <citation type="submission" date="2025-08" db="UniProtKB">
        <authorList>
            <consortium name="Ensembl"/>
        </authorList>
    </citation>
    <scope>IDENTIFICATION</scope>
</reference>
<dbReference type="SUPFAM" id="SSF158235">
    <property type="entry name" value="SOCS box-like"/>
    <property type="match status" value="1"/>
</dbReference>
<evidence type="ECO:0000256" key="3">
    <source>
        <dbReference type="ARBA" id="ARBA00023043"/>
    </source>
</evidence>
<dbReference type="InterPro" id="IPR002110">
    <property type="entry name" value="Ankyrin_rpt"/>
</dbReference>
<dbReference type="SUPFAM" id="SSF48403">
    <property type="entry name" value="Ankyrin repeat"/>
    <property type="match status" value="1"/>
</dbReference>
<dbReference type="GO" id="GO:0016567">
    <property type="term" value="P:protein ubiquitination"/>
    <property type="evidence" value="ECO:0007669"/>
    <property type="project" value="UniProtKB-UniPathway"/>
</dbReference>
<dbReference type="Pfam" id="PF12796">
    <property type="entry name" value="Ank_2"/>
    <property type="match status" value="1"/>
</dbReference>
<dbReference type="Ensembl" id="ENSPMRT00000002909.1">
    <property type="protein sequence ID" value="ENSPMRP00000002722.1"/>
    <property type="gene ID" value="ENSPMRG00000001953.1"/>
</dbReference>
<dbReference type="AlphaFoldDB" id="A0A670HUG3"/>
<evidence type="ECO:0000259" key="6">
    <source>
        <dbReference type="PROSITE" id="PS50225"/>
    </source>
</evidence>
<evidence type="ECO:0000256" key="2">
    <source>
        <dbReference type="ARBA" id="ARBA00022737"/>
    </source>
</evidence>
<feature type="region of interest" description="Disordered" evidence="5">
    <location>
        <begin position="376"/>
        <end position="403"/>
    </location>
</feature>
<dbReference type="PROSITE" id="PS50297">
    <property type="entry name" value="ANK_REP_REGION"/>
    <property type="match status" value="2"/>
</dbReference>
<dbReference type="InterPro" id="IPR036770">
    <property type="entry name" value="Ankyrin_rpt-contain_sf"/>
</dbReference>
<dbReference type="SMART" id="SM00969">
    <property type="entry name" value="SOCS_box"/>
    <property type="match status" value="1"/>
</dbReference>
<dbReference type="CDD" id="cd03722">
    <property type="entry name" value="SOCS_ASB3"/>
    <property type="match status" value="1"/>
</dbReference>
<dbReference type="Proteomes" id="UP000472272">
    <property type="component" value="Chromosome 3"/>
</dbReference>
<evidence type="ECO:0000256" key="4">
    <source>
        <dbReference type="PROSITE-ProRule" id="PRU00023"/>
    </source>
</evidence>
<dbReference type="GO" id="GO:0035556">
    <property type="term" value="P:intracellular signal transduction"/>
    <property type="evidence" value="ECO:0007669"/>
    <property type="project" value="InterPro"/>
</dbReference>
<dbReference type="Pfam" id="PF07525">
    <property type="entry name" value="SOCS_box"/>
    <property type="match status" value="1"/>
</dbReference>
<dbReference type="PROSITE" id="PS50088">
    <property type="entry name" value="ANK_REPEAT"/>
    <property type="match status" value="2"/>
</dbReference>
<protein>
    <recommendedName>
        <fullName evidence="6">SOCS box domain-containing protein</fullName>
    </recommendedName>
</protein>
<dbReference type="InterPro" id="IPR037329">
    <property type="entry name" value="ASB3_SOCS"/>
</dbReference>
<dbReference type="UniPathway" id="UPA00143"/>
<dbReference type="PANTHER" id="PTHR24198">
    <property type="entry name" value="ANKYRIN REPEAT AND PROTEIN KINASE DOMAIN-CONTAINING PROTEIN"/>
    <property type="match status" value="1"/>
</dbReference>
<dbReference type="GO" id="GO:0005737">
    <property type="term" value="C:cytoplasm"/>
    <property type="evidence" value="ECO:0007669"/>
    <property type="project" value="TreeGrafter"/>
</dbReference>
<dbReference type="InterPro" id="IPR001496">
    <property type="entry name" value="SOCS_box"/>
</dbReference>
<proteinExistence type="predicted"/>
<name>A0A670HUG3_PODMU</name>
<organism evidence="7 8">
    <name type="scientific">Podarcis muralis</name>
    <name type="common">Wall lizard</name>
    <name type="synonym">Lacerta muralis</name>
    <dbReference type="NCBI Taxonomy" id="64176"/>
    <lineage>
        <taxon>Eukaryota</taxon>
        <taxon>Metazoa</taxon>
        <taxon>Chordata</taxon>
        <taxon>Craniata</taxon>
        <taxon>Vertebrata</taxon>
        <taxon>Euteleostomi</taxon>
        <taxon>Lepidosauria</taxon>
        <taxon>Squamata</taxon>
        <taxon>Bifurcata</taxon>
        <taxon>Unidentata</taxon>
        <taxon>Episquamata</taxon>
        <taxon>Laterata</taxon>
        <taxon>Lacertibaenia</taxon>
        <taxon>Lacertidae</taxon>
        <taxon>Podarcis</taxon>
    </lineage>
</organism>
<comment type="pathway">
    <text evidence="1">Protein modification; protein ubiquitination.</text>
</comment>
<dbReference type="Gene3D" id="1.10.750.20">
    <property type="entry name" value="SOCS box"/>
    <property type="match status" value="1"/>
</dbReference>
<dbReference type="GeneTree" id="ENSGT00940000159080"/>
<sequence>MAVVSSLGTFACSHIAATMGLGFALCMNQSCFSNTLGCFHYWSLHFQNYPEILKLLLDKGAEKECVDDFGITPLFVAAQYGKLESLRILISYGANVNCKAKDRATPLFIAAQEGNDECTELLLSSGADPNLYCNEDEWQLPIHVLEEAAPISKQTKLSLDLPSPKANPDAQACPVFGCRSPMPLAFQKGSGLILILLKYGITLSEADLGLCLHDGRFSLFQHFLKRGCKLPRREHRTEFTKNAILAGDKHKEWLPSLLLAGFNPVHLLNESWVSSVSSDTLNFLLEFTNWKRLPWDVEQILSDHKDTSAWVTQHIPPLSHLCRLAIRSLLTSDRLRSDQFIRQLPLPACLQDALLYKDVLRSYGISESQLRLGDVYQQNAPPPLSSSGNTERQENTRTEAGSS</sequence>
<evidence type="ECO:0000256" key="5">
    <source>
        <dbReference type="SAM" id="MobiDB-lite"/>
    </source>
</evidence>
<evidence type="ECO:0000256" key="1">
    <source>
        <dbReference type="ARBA" id="ARBA00004906"/>
    </source>
</evidence>
<reference evidence="7 8" key="1">
    <citation type="journal article" date="2019" name="Proc. Natl. Acad. Sci. U.S.A.">
        <title>Regulatory changes in pterin and carotenoid genes underlie balanced color polymorphisms in the wall lizard.</title>
        <authorList>
            <person name="Andrade P."/>
            <person name="Pinho C."/>
            <person name="Perez I de Lanuza G."/>
            <person name="Afonso S."/>
            <person name="Brejcha J."/>
            <person name="Rubin C.J."/>
            <person name="Wallerman O."/>
            <person name="Pereira P."/>
            <person name="Sabatino S.J."/>
            <person name="Bellati A."/>
            <person name="Pellitteri-Rosa D."/>
            <person name="Bosakova Z."/>
            <person name="Bunikis I."/>
            <person name="Carretero M.A."/>
            <person name="Feiner N."/>
            <person name="Marsik P."/>
            <person name="Pauperio F."/>
            <person name="Salvi D."/>
            <person name="Soler L."/>
            <person name="While G.M."/>
            <person name="Uller T."/>
            <person name="Font E."/>
            <person name="Andersson L."/>
            <person name="Carneiro M."/>
        </authorList>
    </citation>
    <scope>NUCLEOTIDE SEQUENCE</scope>
</reference>
<feature type="repeat" description="ANK" evidence="4">
    <location>
        <begin position="69"/>
        <end position="101"/>
    </location>
</feature>
<feature type="domain" description="SOCS box" evidence="6">
    <location>
        <begin position="315"/>
        <end position="360"/>
    </location>
</feature>
<dbReference type="Gene3D" id="1.25.40.20">
    <property type="entry name" value="Ankyrin repeat-containing domain"/>
    <property type="match status" value="1"/>
</dbReference>
<keyword evidence="8" id="KW-1185">Reference proteome</keyword>
<evidence type="ECO:0000313" key="7">
    <source>
        <dbReference type="Ensembl" id="ENSPMRP00000002722.1"/>
    </source>
</evidence>
<dbReference type="PROSITE" id="PS50225">
    <property type="entry name" value="SOCS"/>
    <property type="match status" value="1"/>
</dbReference>
<dbReference type="PANTHER" id="PTHR24198:SF184">
    <property type="entry name" value="ANKYRIN REPEAT AND SOCS BOX CONTAINING 3"/>
    <property type="match status" value="1"/>
</dbReference>
<dbReference type="InterPro" id="IPR036036">
    <property type="entry name" value="SOCS_box-like_dom_sf"/>
</dbReference>